<comment type="similarity">
    <text evidence="1">Belongs to the peptidase C2 family.</text>
</comment>
<evidence type="ECO:0000259" key="7">
    <source>
        <dbReference type="PROSITE" id="PS50203"/>
    </source>
</evidence>
<dbReference type="InterPro" id="IPR001300">
    <property type="entry name" value="Peptidase_C2_calpain_cat"/>
</dbReference>
<dbReference type="SMART" id="SM00230">
    <property type="entry name" value="CysPc"/>
    <property type="match status" value="1"/>
</dbReference>
<feature type="active site" evidence="5">
    <location>
        <position position="295"/>
    </location>
</feature>
<evidence type="ECO:0000313" key="8">
    <source>
        <dbReference type="EMBL" id="BES96585.1"/>
    </source>
</evidence>
<evidence type="ECO:0000256" key="2">
    <source>
        <dbReference type="ARBA" id="ARBA00022670"/>
    </source>
</evidence>
<dbReference type="SMART" id="SM00745">
    <property type="entry name" value="MIT"/>
    <property type="match status" value="2"/>
</dbReference>
<dbReference type="CDD" id="cd00044">
    <property type="entry name" value="CysPc"/>
    <property type="match status" value="1"/>
</dbReference>
<keyword evidence="2 5" id="KW-0645">Protease</keyword>
<dbReference type="Proteomes" id="UP001307889">
    <property type="component" value="Chromosome 7"/>
</dbReference>
<feature type="region of interest" description="Disordered" evidence="6">
    <location>
        <begin position="164"/>
        <end position="188"/>
    </location>
</feature>
<dbReference type="InterPro" id="IPR022684">
    <property type="entry name" value="Calpain_cysteine_protease"/>
</dbReference>
<dbReference type="SMART" id="SM00720">
    <property type="entry name" value="calpain_III"/>
    <property type="match status" value="1"/>
</dbReference>
<evidence type="ECO:0000256" key="5">
    <source>
        <dbReference type="PROSITE-ProRule" id="PRU00239"/>
    </source>
</evidence>
<evidence type="ECO:0000256" key="6">
    <source>
        <dbReference type="SAM" id="MobiDB-lite"/>
    </source>
</evidence>
<dbReference type="Gene3D" id="3.90.70.10">
    <property type="entry name" value="Cysteine proteinases"/>
    <property type="match status" value="1"/>
</dbReference>
<evidence type="ECO:0000256" key="3">
    <source>
        <dbReference type="ARBA" id="ARBA00022801"/>
    </source>
</evidence>
<dbReference type="SUPFAM" id="SSF54001">
    <property type="entry name" value="Cysteine proteinases"/>
    <property type="match status" value="1"/>
</dbReference>
<evidence type="ECO:0000313" key="9">
    <source>
        <dbReference type="Proteomes" id="UP001307889"/>
    </source>
</evidence>
<dbReference type="Gene3D" id="1.20.58.80">
    <property type="entry name" value="Phosphotransferase system, lactose/cellobiose-type IIA subunit"/>
    <property type="match status" value="2"/>
</dbReference>
<name>A0ABN7B054_9HEMI</name>
<dbReference type="Pfam" id="PF01067">
    <property type="entry name" value="Calpain_III"/>
    <property type="match status" value="1"/>
</dbReference>
<dbReference type="PANTHER" id="PTHR46143">
    <property type="entry name" value="CALPAIN-7"/>
    <property type="match status" value="1"/>
</dbReference>
<keyword evidence="4 5" id="KW-0788">Thiol protease</keyword>
<protein>
    <submittedName>
        <fullName evidence="8">Calpain large subunit, domain III</fullName>
    </submittedName>
</protein>
<gene>
    <name evidence="8" type="ORF">NTJ_09397</name>
</gene>
<dbReference type="InterPro" id="IPR036181">
    <property type="entry name" value="MIT_dom_sf"/>
</dbReference>
<proteinExistence type="inferred from homology"/>
<dbReference type="PRINTS" id="PR00704">
    <property type="entry name" value="CALPAIN"/>
</dbReference>
<evidence type="ECO:0000256" key="4">
    <source>
        <dbReference type="ARBA" id="ARBA00022807"/>
    </source>
</evidence>
<evidence type="ECO:0000256" key="1">
    <source>
        <dbReference type="ARBA" id="ARBA00007623"/>
    </source>
</evidence>
<dbReference type="InterPro" id="IPR036213">
    <property type="entry name" value="Calpain_III_sf"/>
</dbReference>
<dbReference type="EMBL" id="AP028915">
    <property type="protein sequence ID" value="BES96585.1"/>
    <property type="molecule type" value="Genomic_DNA"/>
</dbReference>
<feature type="domain" description="Calpain catalytic" evidence="7">
    <location>
        <begin position="231"/>
        <end position="546"/>
    </location>
</feature>
<organism evidence="8 9">
    <name type="scientific">Nesidiocoris tenuis</name>
    <dbReference type="NCBI Taxonomy" id="355587"/>
    <lineage>
        <taxon>Eukaryota</taxon>
        <taxon>Metazoa</taxon>
        <taxon>Ecdysozoa</taxon>
        <taxon>Arthropoda</taxon>
        <taxon>Hexapoda</taxon>
        <taxon>Insecta</taxon>
        <taxon>Pterygota</taxon>
        <taxon>Neoptera</taxon>
        <taxon>Paraneoptera</taxon>
        <taxon>Hemiptera</taxon>
        <taxon>Heteroptera</taxon>
        <taxon>Panheteroptera</taxon>
        <taxon>Cimicomorpha</taxon>
        <taxon>Miridae</taxon>
        <taxon>Dicyphina</taxon>
        <taxon>Nesidiocoris</taxon>
    </lineage>
</organism>
<dbReference type="InterPro" id="IPR022682">
    <property type="entry name" value="Calpain_domain_III"/>
</dbReference>
<dbReference type="InterPro" id="IPR022683">
    <property type="entry name" value="Calpain_III"/>
</dbReference>
<feature type="active site" evidence="5">
    <location>
        <position position="484"/>
    </location>
</feature>
<dbReference type="SUPFAM" id="SSF49758">
    <property type="entry name" value="Calpain large subunit, middle domain (domain III)"/>
    <property type="match status" value="2"/>
</dbReference>
<dbReference type="InterPro" id="IPR038765">
    <property type="entry name" value="Papain-like_cys_pep_sf"/>
</dbReference>
<keyword evidence="3 5" id="KW-0378">Hydrolase</keyword>
<dbReference type="SUPFAM" id="SSF116846">
    <property type="entry name" value="MIT domain"/>
    <property type="match status" value="2"/>
</dbReference>
<keyword evidence="9" id="KW-1185">Reference proteome</keyword>
<feature type="active site" evidence="5">
    <location>
        <position position="464"/>
    </location>
</feature>
<sequence length="815" mass="93065">MDPVARKRARLAGPYKEAVHLAKKAIECDQNSFVDSAAFYYSQAAKLLMDLAQSFPSFADRREWIDRAEEYRKRAAQISVPKSSRQMKQPEMVMLSKCRFLLNQALDADQKGDVKNALVLYKEAISATELAMEELKHKQGILAKLEFILKEALTRVEYLKEKDKNASAQSAAQPVTPKNTTNIPHDIHGSMVVNDTNLKLSGKATLTENEKRVISITSNINKLQFVPFMTVDYNEEFNYGPRGFTDRDGFLTLSPKQMESFHKWARPAELNSDPKMIAGPHIDCFSIKQTVISDCSFVASLSVAALFEKKFGRRLISNIIFPRKKNKEPVYNPSGKYMVKFHLNGIKRKVIIDDFLPVDRRGELLSSFSTRKGELWISLIEKAYMKVMGGYDFPGSNSNIDLHALTGWIPERIVLNPDKKPLQDPDKLFRMLMQKMKEGNALMTVATPDMSKEESERAGLVALHAYAILDVRVAQREKLVQLKNPWSHVRWKGNYSELDVNHWTRQMCQELDYDPQNAAYYDNGVFWIDFKSLCHFFDIIYINWNPNMFTFTYTIHEEWSAGVGPAKDSFNVGENPQYRLQLSNEVTSGAAWVLLTRHITDIEDFKHNKEYITILIYDNGGKRIYYPYEPEPVIDGARINSPHYLAKINLEKLHGRDFTLVVSQYEKTTTIYYSLRVYSTHPFKLTPLVDAYKYVQKVIDGEWKGATAGGCRNYPASYENNPSYNLSLGDSGSICVELRAPQVIKIGFDIISNKTEGPQQTFHSGDYRAGFVVLELENLPQGSYSIRPSTFRPNEESRFLLTVKSTSPISIVRTK</sequence>
<dbReference type="PROSITE" id="PS50203">
    <property type="entry name" value="CALPAIN_CAT"/>
    <property type="match status" value="1"/>
</dbReference>
<accession>A0ABN7B054</accession>
<dbReference type="InterPro" id="IPR007330">
    <property type="entry name" value="MIT_dom"/>
</dbReference>
<dbReference type="Pfam" id="PF04212">
    <property type="entry name" value="MIT"/>
    <property type="match status" value="1"/>
</dbReference>
<dbReference type="InterPro" id="IPR051297">
    <property type="entry name" value="PalB/RIM13"/>
</dbReference>
<dbReference type="Gene3D" id="2.60.120.380">
    <property type="match status" value="2"/>
</dbReference>
<dbReference type="PANTHER" id="PTHR46143:SF1">
    <property type="entry name" value="CALPAIN-7"/>
    <property type="match status" value="1"/>
</dbReference>
<dbReference type="Pfam" id="PF00648">
    <property type="entry name" value="Peptidase_C2"/>
    <property type="match status" value="1"/>
</dbReference>
<feature type="compositionally biased region" description="Polar residues" evidence="6">
    <location>
        <begin position="166"/>
        <end position="183"/>
    </location>
</feature>
<reference evidence="8 9" key="1">
    <citation type="submission" date="2023-09" db="EMBL/GenBank/DDBJ databases">
        <title>Nesidiocoris tenuis whole genome shotgun sequence.</title>
        <authorList>
            <person name="Shibata T."/>
            <person name="Shimoda M."/>
            <person name="Kobayashi T."/>
            <person name="Uehara T."/>
        </authorList>
    </citation>
    <scope>NUCLEOTIDE SEQUENCE [LARGE SCALE GENOMIC DNA]</scope>
    <source>
        <strain evidence="8 9">Japan</strain>
    </source>
</reference>